<gene>
    <name evidence="2" type="ORF">AVDCRST_MAG23-1496</name>
</gene>
<reference evidence="2" key="1">
    <citation type="submission" date="2020-02" db="EMBL/GenBank/DDBJ databases">
        <authorList>
            <person name="Meier V. D."/>
        </authorList>
    </citation>
    <scope>NUCLEOTIDE SEQUENCE</scope>
    <source>
        <strain evidence="2">AVDCRST_MAG23</strain>
    </source>
</reference>
<dbReference type="EMBL" id="CADCWD010000057">
    <property type="protein sequence ID" value="CAA9537183.1"/>
    <property type="molecule type" value="Genomic_DNA"/>
</dbReference>
<feature type="region of interest" description="Disordered" evidence="1">
    <location>
        <begin position="254"/>
        <end position="302"/>
    </location>
</feature>
<feature type="region of interest" description="Disordered" evidence="1">
    <location>
        <begin position="1"/>
        <end position="38"/>
    </location>
</feature>
<proteinExistence type="predicted"/>
<feature type="compositionally biased region" description="Basic residues" evidence="1">
    <location>
        <begin position="114"/>
        <end position="126"/>
    </location>
</feature>
<sequence>DVSGRPAAPYRRPNGGAHPAEACSGAADTGAGAAEKSSRAFPAARRCGRLPAHLASRIASGGHRAITSPAEALRAATVCAELRLARGRLRSLSGSLFVENPLHPQAQTPQAGRRQWRRPRRPHLFRSGRDRAVPPPCPLGLGQDLSGEAARGGTAGWGGCDFRDARARGARRDARLAAVPERRADQLPSRSGGGLHAHLRLSRLRPRSCRSLARHRSPAGSHARADGGGEFHPVRLHRRGRAAQAAVRHRCGRLRRPAPAASDCRQSRRWPPPQRLRRGCRACQARGSQAQTRADRPPRASL</sequence>
<accession>A0A6J4U054</accession>
<feature type="region of interest" description="Disordered" evidence="1">
    <location>
        <begin position="102"/>
        <end position="136"/>
    </location>
</feature>
<evidence type="ECO:0000313" key="2">
    <source>
        <dbReference type="EMBL" id="CAA9537183.1"/>
    </source>
</evidence>
<organism evidence="2">
    <name type="scientific">uncultured Sphingosinicella sp</name>
    <dbReference type="NCBI Taxonomy" id="478748"/>
    <lineage>
        <taxon>Bacteria</taxon>
        <taxon>Pseudomonadati</taxon>
        <taxon>Pseudomonadota</taxon>
        <taxon>Alphaproteobacteria</taxon>
        <taxon>Sphingomonadales</taxon>
        <taxon>Sphingosinicellaceae</taxon>
        <taxon>Sphingosinicella</taxon>
        <taxon>environmental samples</taxon>
    </lineage>
</organism>
<dbReference type="AlphaFoldDB" id="A0A6J4U054"/>
<feature type="non-terminal residue" evidence="2">
    <location>
        <position position="302"/>
    </location>
</feature>
<feature type="compositionally biased region" description="Basic and acidic residues" evidence="1">
    <location>
        <begin position="293"/>
        <end position="302"/>
    </location>
</feature>
<feature type="non-terminal residue" evidence="2">
    <location>
        <position position="1"/>
    </location>
</feature>
<name>A0A6J4U054_9SPHN</name>
<evidence type="ECO:0000256" key="1">
    <source>
        <dbReference type="SAM" id="MobiDB-lite"/>
    </source>
</evidence>
<protein>
    <submittedName>
        <fullName evidence="2">Uncharacterized protein</fullName>
    </submittedName>
</protein>